<dbReference type="Pfam" id="PF04392">
    <property type="entry name" value="ABC_sub_bind"/>
    <property type="match status" value="1"/>
</dbReference>
<dbReference type="EMBL" id="VKHP01000005">
    <property type="protein sequence ID" value="NEU94701.1"/>
    <property type="molecule type" value="Genomic_DNA"/>
</dbReference>
<dbReference type="PANTHER" id="PTHR35271:SF1">
    <property type="entry name" value="ABC TRANSPORTER, SUBSTRATE-BINDING LIPOPROTEIN"/>
    <property type="match status" value="1"/>
</dbReference>
<keyword evidence="2" id="KW-1185">Reference proteome</keyword>
<protein>
    <recommendedName>
        <fullName evidence="3">ABC transporter substrate-binding protein</fullName>
    </recommendedName>
</protein>
<dbReference type="RefSeq" id="WP_163150228.1">
    <property type="nucleotide sequence ID" value="NZ_VKHP01000005.1"/>
</dbReference>
<organism evidence="1 2">
    <name type="scientific">Bradyrhizobium uaiense</name>
    <dbReference type="NCBI Taxonomy" id="2594946"/>
    <lineage>
        <taxon>Bacteria</taxon>
        <taxon>Pseudomonadati</taxon>
        <taxon>Pseudomonadota</taxon>
        <taxon>Alphaproteobacteria</taxon>
        <taxon>Hyphomicrobiales</taxon>
        <taxon>Nitrobacteraceae</taxon>
        <taxon>Bradyrhizobium</taxon>
    </lineage>
</organism>
<evidence type="ECO:0000313" key="1">
    <source>
        <dbReference type="EMBL" id="NEU94701.1"/>
    </source>
</evidence>
<evidence type="ECO:0000313" key="2">
    <source>
        <dbReference type="Proteomes" id="UP000468531"/>
    </source>
</evidence>
<dbReference type="Proteomes" id="UP000468531">
    <property type="component" value="Unassembled WGS sequence"/>
</dbReference>
<accession>A0A6P1BAP3</accession>
<dbReference type="Gene3D" id="3.40.50.2300">
    <property type="match status" value="2"/>
</dbReference>
<gene>
    <name evidence="1" type="ORF">FNJ47_02365</name>
</gene>
<dbReference type="InterPro" id="IPR007487">
    <property type="entry name" value="ABC_transpt-TYRBP-like"/>
</dbReference>
<evidence type="ECO:0008006" key="3">
    <source>
        <dbReference type="Google" id="ProtNLM"/>
    </source>
</evidence>
<proteinExistence type="predicted"/>
<dbReference type="AlphaFoldDB" id="A0A6P1BAP3"/>
<name>A0A6P1BAP3_9BRAD</name>
<dbReference type="PANTHER" id="PTHR35271">
    <property type="entry name" value="ABC TRANSPORTER, SUBSTRATE-BINDING LIPOPROTEIN-RELATED"/>
    <property type="match status" value="1"/>
</dbReference>
<reference evidence="1 2" key="1">
    <citation type="journal article" date="2020" name="Arch. Microbiol.">
        <title>Bradyrhizobium uaiense sp. nov., a new highly efficient cowpea symbiont.</title>
        <authorList>
            <person name="Cabral Michel D."/>
            <person name="Azarias Guimaraes A."/>
            <person name="Martins da Costa E."/>
            <person name="Soares de Carvalho T."/>
            <person name="Balsanelli E."/>
            <person name="Willems A."/>
            <person name="Maltempi de Souza E."/>
            <person name="de Souza Moreira F.M."/>
        </authorList>
    </citation>
    <scope>NUCLEOTIDE SEQUENCE [LARGE SCALE GENOMIC DNA]</scope>
    <source>
        <strain evidence="1 2">UFLA 03-164</strain>
    </source>
</reference>
<comment type="caution">
    <text evidence="1">The sequence shown here is derived from an EMBL/GenBank/DDBJ whole genome shotgun (WGS) entry which is preliminary data.</text>
</comment>
<sequence>MRRRDFIAALIGVVAAPSLARAQQSGKVARLGLLLPFPAVNSDFAQYFRGGMRELGWEEGKNWVFETRAYWRDLSAVPGCTEELIRAKVDIIIVVTLQVALAARPVAGDTPILVAVAGDPVRVGAAESLAHPGGTITGLATMSPELATRRVQQLREILPGATRLALLGEPGTPLMPLMLDAILPAARSLGFVVRVFDVRAPEGFKASFETMRQWSADAVIVLDSEMFWRNGPRLAAAATTVNMPMACGFREMTRAGCLFSYATNIREHFRRGATYVDKILKGVKPGDLPFEQPTRFELIINLKTARQLGVTIPDTLLTLADEVIE</sequence>
<dbReference type="CDD" id="cd06325">
    <property type="entry name" value="PBP1_ABC_unchar_transporter"/>
    <property type="match status" value="1"/>
</dbReference>